<dbReference type="InterPro" id="IPR016181">
    <property type="entry name" value="Acyl_CoA_acyltransferase"/>
</dbReference>
<gene>
    <name evidence="4" type="ORF">GTGU_01826</name>
</gene>
<dbReference type="eggNOG" id="COG0456">
    <property type="taxonomic scope" value="Bacteria"/>
</dbReference>
<dbReference type="PANTHER" id="PTHR43420">
    <property type="entry name" value="ACETYLTRANSFERASE"/>
    <property type="match status" value="1"/>
</dbReference>
<dbReference type="OrthoDB" id="157281at2"/>
<dbReference type="Proteomes" id="UP000028630">
    <property type="component" value="Unassembled WGS sequence"/>
</dbReference>
<evidence type="ECO:0000259" key="3">
    <source>
        <dbReference type="PROSITE" id="PS51186"/>
    </source>
</evidence>
<accession>A0A085AB47</accession>
<feature type="domain" description="N-acetyltransferase" evidence="3">
    <location>
        <begin position="3"/>
        <end position="153"/>
    </location>
</feature>
<dbReference type="AlphaFoldDB" id="A0A085AB47"/>
<dbReference type="Pfam" id="PF00583">
    <property type="entry name" value="Acetyltransf_1"/>
    <property type="match status" value="1"/>
</dbReference>
<dbReference type="InterPro" id="IPR000182">
    <property type="entry name" value="GNAT_dom"/>
</dbReference>
<protein>
    <submittedName>
        <fullName evidence="4">GNAT family acetyltransferase</fullName>
    </submittedName>
</protein>
<dbReference type="PANTHER" id="PTHR43420:SF12">
    <property type="entry name" value="N-ACETYLTRANSFERASE DOMAIN-CONTAINING PROTEIN"/>
    <property type="match status" value="1"/>
</dbReference>
<evidence type="ECO:0000313" key="4">
    <source>
        <dbReference type="EMBL" id="KFC07442.1"/>
    </source>
</evidence>
<reference evidence="5" key="1">
    <citation type="submission" date="2014-05" db="EMBL/GenBank/DDBJ databases">
        <title>ATOL: Assembling a taxonomically balanced genome-scale reconstruction of the evolutionary history of the Enterobacteriaceae.</title>
        <authorList>
            <person name="Plunkett G. III"/>
            <person name="Neeno-Eckwall E.C."/>
            <person name="Glasner J.D."/>
            <person name="Perna N.T."/>
        </authorList>
    </citation>
    <scope>NUCLEOTIDE SEQUENCE [LARGE SCALE GENOMIC DNA]</scope>
    <source>
        <strain evidence="5">ATCC 49490</strain>
    </source>
</reference>
<dbReference type="Gene3D" id="3.40.630.30">
    <property type="match status" value="1"/>
</dbReference>
<name>A0A085AB47_9ENTR</name>
<dbReference type="PROSITE" id="PS51186">
    <property type="entry name" value="GNAT"/>
    <property type="match status" value="1"/>
</dbReference>
<sequence length="270" mass="29715">MPLTIIPATRFSCEQLTAMLGDCFEGYSIPFSLPVPVFAQRFGAEGLSLVDSCVWMDGDNHVAVAIITRRGQSTRLAAFAIRPAYRGKGLGKKLLAPLMEALGNQGVQEMWLEVISDNQPGVALYKSLGFTITQGVFGYQGMQPGLATTRSLQETAVMPLVRTLMSASKERLPWLMDPATLITLPCRAFVHQQAYAVVSFLANKPQLRMIYVAPEWRQRGQGREMLRALNQQFPALATVVSVPESFATLFASAGYMTMPISQYEMRAALI</sequence>
<evidence type="ECO:0000313" key="5">
    <source>
        <dbReference type="Proteomes" id="UP000028630"/>
    </source>
</evidence>
<evidence type="ECO:0000256" key="2">
    <source>
        <dbReference type="ARBA" id="ARBA00023315"/>
    </source>
</evidence>
<dbReference type="RefSeq" id="WP_038155900.1">
    <property type="nucleotide sequence ID" value="NZ_JMTB01000062.1"/>
</dbReference>
<comment type="caution">
    <text evidence="4">The sequence shown here is derived from an EMBL/GenBank/DDBJ whole genome shotgun (WGS) entry which is preliminary data.</text>
</comment>
<dbReference type="CDD" id="cd04301">
    <property type="entry name" value="NAT_SF"/>
    <property type="match status" value="1"/>
</dbReference>
<dbReference type="SUPFAM" id="SSF55729">
    <property type="entry name" value="Acyl-CoA N-acyltransferases (Nat)"/>
    <property type="match status" value="2"/>
</dbReference>
<keyword evidence="5" id="KW-1185">Reference proteome</keyword>
<keyword evidence="2" id="KW-0012">Acyltransferase</keyword>
<proteinExistence type="predicted"/>
<evidence type="ECO:0000256" key="1">
    <source>
        <dbReference type="ARBA" id="ARBA00022679"/>
    </source>
</evidence>
<keyword evidence="1 4" id="KW-0808">Transferase</keyword>
<dbReference type="EMBL" id="JMTB01000062">
    <property type="protein sequence ID" value="KFC07442.1"/>
    <property type="molecule type" value="Genomic_DNA"/>
</dbReference>
<organism evidence="4 5">
    <name type="scientific">Trabulsiella guamensis ATCC 49490</name>
    <dbReference type="NCBI Taxonomy" id="1005994"/>
    <lineage>
        <taxon>Bacteria</taxon>
        <taxon>Pseudomonadati</taxon>
        <taxon>Pseudomonadota</taxon>
        <taxon>Gammaproteobacteria</taxon>
        <taxon>Enterobacterales</taxon>
        <taxon>Enterobacteriaceae</taxon>
        <taxon>Trabulsiella</taxon>
    </lineage>
</organism>
<dbReference type="InterPro" id="IPR050680">
    <property type="entry name" value="YpeA/RimI_acetyltransf"/>
</dbReference>
<dbReference type="GO" id="GO:0016747">
    <property type="term" value="F:acyltransferase activity, transferring groups other than amino-acyl groups"/>
    <property type="evidence" value="ECO:0007669"/>
    <property type="project" value="InterPro"/>
</dbReference>